<keyword evidence="3" id="KW-0677">Repeat</keyword>
<keyword evidence="5" id="KW-0833">Ubl conjugation pathway</keyword>
<dbReference type="PROSITE" id="PS51873">
    <property type="entry name" value="TRIAD"/>
    <property type="match status" value="1"/>
</dbReference>
<organism evidence="9">
    <name type="scientific">Megaviridae environmental sample</name>
    <dbReference type="NCBI Taxonomy" id="1737588"/>
    <lineage>
        <taxon>Viruses</taxon>
        <taxon>Varidnaviria</taxon>
        <taxon>Bamfordvirae</taxon>
        <taxon>Nucleocytoviricota</taxon>
        <taxon>Megaviricetes</taxon>
        <taxon>Imitervirales</taxon>
        <taxon>Mimiviridae</taxon>
        <taxon>environmental samples</taxon>
    </lineage>
</organism>
<evidence type="ECO:0000256" key="7">
    <source>
        <dbReference type="SAM" id="Coils"/>
    </source>
</evidence>
<dbReference type="EMBL" id="MN448295">
    <property type="protein sequence ID" value="QFG74863.1"/>
    <property type="molecule type" value="Genomic_DNA"/>
</dbReference>
<evidence type="ECO:0000259" key="8">
    <source>
        <dbReference type="PROSITE" id="PS51873"/>
    </source>
</evidence>
<keyword evidence="1" id="KW-0808">Transferase</keyword>
<accession>A0A5J6VLL3</accession>
<evidence type="ECO:0000256" key="2">
    <source>
        <dbReference type="ARBA" id="ARBA00022723"/>
    </source>
</evidence>
<evidence type="ECO:0000256" key="3">
    <source>
        <dbReference type="ARBA" id="ARBA00022737"/>
    </source>
</evidence>
<keyword evidence="4" id="KW-0863">Zinc-finger</keyword>
<dbReference type="GO" id="GO:0016567">
    <property type="term" value="P:protein ubiquitination"/>
    <property type="evidence" value="ECO:0007669"/>
    <property type="project" value="InterPro"/>
</dbReference>
<sequence length="502" mass="58988">MATCEICVLPFTKQTRSIIHCSNCELNACKECVKRYLLSSTKDPHCMKCKQLWDNYFLKTKIDKTFVTKTYKDHRKKIALENQLSLLPDTMNLVEDYKQISSLKQTNKDITAEMKQLKMQIEALKYTKYKNELTIYGISNGTIKKDKKKFIMACPNSDCKGFLNTQYKCELCEEFTCSKCMEVIGKDKNDANHQCIQANIDSANLIKKETKPCPKCGERIFKIEGCDQMFCTICYVAFSWKTGEIDNSANIHNPHYYEILQKTGIDVRNPGDFVCGGLIQIHHLFLLATKIKLPQNFEPSKRLTIRTYNNTLYSYVAYTELSNIHRIISHILYVEINRLRTEARTIENHDQLRVQYMMNEITREKFASLVIKRDNERAKNRDRLYLYEMVTTIGIELFGYISNLLDTHTKQPEHTTLEVIKKINQKLDEFYISIKYFNNQVKILTSIYNCKLDLLDLTTQKDLGCCRQYVIDRGEHNQFEYRWLFFVKQKFNERDLKDIALD</sequence>
<evidence type="ECO:0000256" key="4">
    <source>
        <dbReference type="ARBA" id="ARBA00022771"/>
    </source>
</evidence>
<dbReference type="GO" id="GO:0004842">
    <property type="term" value="F:ubiquitin-protein transferase activity"/>
    <property type="evidence" value="ECO:0007669"/>
    <property type="project" value="InterPro"/>
</dbReference>
<dbReference type="InterPro" id="IPR031127">
    <property type="entry name" value="E3_UB_ligase_RBR"/>
</dbReference>
<keyword evidence="2" id="KW-0479">Metal-binding</keyword>
<dbReference type="InterPro" id="IPR044066">
    <property type="entry name" value="TRIAD_supradom"/>
</dbReference>
<dbReference type="SUPFAM" id="SSF57850">
    <property type="entry name" value="RING/U-box"/>
    <property type="match status" value="1"/>
</dbReference>
<evidence type="ECO:0000313" key="9">
    <source>
        <dbReference type="EMBL" id="QFG74863.1"/>
    </source>
</evidence>
<dbReference type="Gene3D" id="1.20.120.1750">
    <property type="match status" value="1"/>
</dbReference>
<evidence type="ECO:0000256" key="1">
    <source>
        <dbReference type="ARBA" id="ARBA00022679"/>
    </source>
</evidence>
<evidence type="ECO:0000256" key="5">
    <source>
        <dbReference type="ARBA" id="ARBA00022786"/>
    </source>
</evidence>
<dbReference type="GO" id="GO:0008270">
    <property type="term" value="F:zinc ion binding"/>
    <property type="evidence" value="ECO:0007669"/>
    <property type="project" value="UniProtKB-KW"/>
</dbReference>
<keyword evidence="6" id="KW-0862">Zinc</keyword>
<proteinExistence type="predicted"/>
<evidence type="ECO:0000256" key="6">
    <source>
        <dbReference type="ARBA" id="ARBA00022833"/>
    </source>
</evidence>
<feature type="domain" description="RING-type" evidence="8">
    <location>
        <begin position="1"/>
        <end position="267"/>
    </location>
</feature>
<keyword evidence="7" id="KW-0175">Coiled coil</keyword>
<dbReference type="PANTHER" id="PTHR11685">
    <property type="entry name" value="RBR FAMILY RING FINGER AND IBR DOMAIN-CONTAINING"/>
    <property type="match status" value="1"/>
</dbReference>
<name>A0A5J6VLL3_9VIRU</name>
<protein>
    <recommendedName>
        <fullName evidence="8">RING-type domain-containing protein</fullName>
    </recommendedName>
</protein>
<reference evidence="9" key="1">
    <citation type="journal article" date="2019" name="Philos. Trans. R. Soc. Lond., B, Biol. Sci.">
        <title>Targeted metagenomic recovery of four divergent viruses reveals shared and distinctive characteristics of giant viruses of marine eukaryotes.</title>
        <authorList>
            <person name="Needham D.M."/>
            <person name="Poirier C."/>
            <person name="Hehenberger E."/>
            <person name="Jimenez V."/>
            <person name="Swalwell J.E."/>
            <person name="Santoro A.E."/>
            <person name="Worden A.Z."/>
        </authorList>
    </citation>
    <scope>NUCLEOTIDE SEQUENCE</scope>
    <source>
        <strain evidence="9">OPacV-421</strain>
    </source>
</reference>
<feature type="coiled-coil region" evidence="7">
    <location>
        <begin position="100"/>
        <end position="127"/>
    </location>
</feature>